<sequence length="94" mass="10295">MASKDLPALEPAQKRWALAAACLFLVGIGFLGFSLNTGIMRPFAIGWVALQIFGYVGAIRMAKGDFAHQLFKSQIMLHVMAVLLLVVVMVRAFQ</sequence>
<dbReference type="AlphaFoldDB" id="A0A074MYU7"/>
<dbReference type="eggNOG" id="ENOG5030GTR">
    <property type="taxonomic scope" value="Bacteria"/>
</dbReference>
<organism evidence="2 3">
    <name type="scientific">Erythrobacter longus</name>
    <dbReference type="NCBI Taxonomy" id="1044"/>
    <lineage>
        <taxon>Bacteria</taxon>
        <taxon>Pseudomonadati</taxon>
        <taxon>Pseudomonadota</taxon>
        <taxon>Alphaproteobacteria</taxon>
        <taxon>Sphingomonadales</taxon>
        <taxon>Erythrobacteraceae</taxon>
        <taxon>Erythrobacter/Porphyrobacter group</taxon>
        <taxon>Erythrobacter</taxon>
    </lineage>
</organism>
<reference evidence="2 3" key="1">
    <citation type="submission" date="2014-04" db="EMBL/GenBank/DDBJ databases">
        <title>A comprehensive comparison of genomes of Erythrobacter spp. strains.</title>
        <authorList>
            <person name="Zheng Q."/>
        </authorList>
    </citation>
    <scope>NUCLEOTIDE SEQUENCE [LARGE SCALE GENOMIC DNA]</scope>
    <source>
        <strain evidence="2 3">DSM 6997</strain>
    </source>
</reference>
<feature type="transmembrane region" description="Helical" evidence="1">
    <location>
        <begin position="43"/>
        <end position="63"/>
    </location>
</feature>
<keyword evidence="1" id="KW-1133">Transmembrane helix</keyword>
<keyword evidence="1" id="KW-0472">Membrane</keyword>
<gene>
    <name evidence="2" type="ORF">EH31_07260</name>
</gene>
<dbReference type="OrthoDB" id="7429013at2"/>
<accession>A0A074MYU7</accession>
<dbReference type="EMBL" id="JMIW01000002">
    <property type="protein sequence ID" value="KEO90827.1"/>
    <property type="molecule type" value="Genomic_DNA"/>
</dbReference>
<evidence type="ECO:0000313" key="2">
    <source>
        <dbReference type="EMBL" id="KEO90827.1"/>
    </source>
</evidence>
<feature type="transmembrane region" description="Helical" evidence="1">
    <location>
        <begin position="16"/>
        <end position="36"/>
    </location>
</feature>
<comment type="caution">
    <text evidence="2">The sequence shown here is derived from an EMBL/GenBank/DDBJ whole genome shotgun (WGS) entry which is preliminary data.</text>
</comment>
<dbReference type="STRING" id="1044.EH31_07260"/>
<proteinExistence type="predicted"/>
<feature type="transmembrane region" description="Helical" evidence="1">
    <location>
        <begin position="75"/>
        <end position="93"/>
    </location>
</feature>
<protein>
    <submittedName>
        <fullName evidence="2">Pyridoxal phosphate biosynthetic protein</fullName>
    </submittedName>
</protein>
<dbReference type="RefSeq" id="WP_034959281.1">
    <property type="nucleotide sequence ID" value="NZ_JMIW01000002.1"/>
</dbReference>
<keyword evidence="3" id="KW-1185">Reference proteome</keyword>
<evidence type="ECO:0000313" key="3">
    <source>
        <dbReference type="Proteomes" id="UP000027647"/>
    </source>
</evidence>
<keyword evidence="1" id="KW-0812">Transmembrane</keyword>
<dbReference type="Proteomes" id="UP000027647">
    <property type="component" value="Unassembled WGS sequence"/>
</dbReference>
<evidence type="ECO:0000256" key="1">
    <source>
        <dbReference type="SAM" id="Phobius"/>
    </source>
</evidence>
<name>A0A074MYU7_ERYLO</name>